<evidence type="ECO:0000313" key="2">
    <source>
        <dbReference type="Proteomes" id="UP000827092"/>
    </source>
</evidence>
<dbReference type="Proteomes" id="UP000827092">
    <property type="component" value="Unassembled WGS sequence"/>
</dbReference>
<evidence type="ECO:0000313" key="1">
    <source>
        <dbReference type="EMBL" id="KAG8185184.1"/>
    </source>
</evidence>
<name>A0AAV6UN77_9ARAC</name>
<reference evidence="1 2" key="1">
    <citation type="journal article" date="2022" name="Nat. Ecol. Evol.">
        <title>A masculinizing supergene underlies an exaggerated male reproductive morph in a spider.</title>
        <authorList>
            <person name="Hendrickx F."/>
            <person name="De Corte Z."/>
            <person name="Sonet G."/>
            <person name="Van Belleghem S.M."/>
            <person name="Kostlbacher S."/>
            <person name="Vangestel C."/>
        </authorList>
    </citation>
    <scope>NUCLEOTIDE SEQUENCE [LARGE SCALE GENOMIC DNA]</scope>
    <source>
        <strain evidence="1">W744_W776</strain>
    </source>
</reference>
<dbReference type="EMBL" id="JAFNEN010000343">
    <property type="protein sequence ID" value="KAG8185184.1"/>
    <property type="molecule type" value="Genomic_DNA"/>
</dbReference>
<proteinExistence type="predicted"/>
<comment type="caution">
    <text evidence="1">The sequence shown here is derived from an EMBL/GenBank/DDBJ whole genome shotgun (WGS) entry which is preliminary data.</text>
</comment>
<dbReference type="AlphaFoldDB" id="A0AAV6UN77"/>
<accession>A0AAV6UN77</accession>
<organism evidence="1 2">
    <name type="scientific">Oedothorax gibbosus</name>
    <dbReference type="NCBI Taxonomy" id="931172"/>
    <lineage>
        <taxon>Eukaryota</taxon>
        <taxon>Metazoa</taxon>
        <taxon>Ecdysozoa</taxon>
        <taxon>Arthropoda</taxon>
        <taxon>Chelicerata</taxon>
        <taxon>Arachnida</taxon>
        <taxon>Araneae</taxon>
        <taxon>Araneomorphae</taxon>
        <taxon>Entelegynae</taxon>
        <taxon>Araneoidea</taxon>
        <taxon>Linyphiidae</taxon>
        <taxon>Erigoninae</taxon>
        <taxon>Oedothorax</taxon>
    </lineage>
</organism>
<protein>
    <submittedName>
        <fullName evidence="1">Uncharacterized protein</fullName>
    </submittedName>
</protein>
<keyword evidence="2" id="KW-1185">Reference proteome</keyword>
<gene>
    <name evidence="1" type="ORF">JTE90_025857</name>
</gene>
<sequence>MAAPPTFRASFKSSKMAAPTHSEIFQKLKDGSTNNIQSFFQKLKDGSINTFRDSLQSSEITAPTHQRFFQKLRWKHQHIHRFFQSSQMEAPTTFMLLSKAQRWQHQQIHLLKAQIC</sequence>